<dbReference type="Proteomes" id="UP000479000">
    <property type="component" value="Unassembled WGS sequence"/>
</dbReference>
<evidence type="ECO:0000313" key="2">
    <source>
        <dbReference type="EMBL" id="CAA9997524.1"/>
    </source>
</evidence>
<evidence type="ECO:0000256" key="1">
    <source>
        <dbReference type="SAM" id="SignalP"/>
    </source>
</evidence>
<sequence>MRSVSAQVIGLVLFCAVFVLGSEEHHEDSYHHQKQERTIYKIKEVKEPYPVKVEKIVHVPYHVKVDRPVPYKVDKPYPVKVEKHVPVPVEVHVPKPYPVEKTIHVPYKVHVDHPVPYKVEKPVPYKVEKEVKVPVVKHIPYPVKVPYDVPKPYHVPVTVEKKVPYYVEKKVPYEVKVPVDKPYPVEVPKPYPVYVEKKVPVEVVKKVPIPYHVKENIPFNPTHLPELFQGGFRLTVCRMRSSRNLTLQHTLCDICKDCTVRHIVEIQKHKQNRPTTRHAHNKATSKITDPELHWLEMKFPIVYLTLIILCFLCAAAEPLIKPVQNGASSSKKIVPSAVLRKDLQQQGHTRQRRIAFPRMDIQKEAHPQTGDFVLEKKCSSLPLVIKSKSDCSIAKEMPRYFFENLKSNRFVYGIGRNPQSIPDKSAGDYRPFFGINRPYTQEILSTNYGTYPIRPDEDSSAIRNQFALPSDDILLQVFGGRSHLVGGSIHRGYQPRREIPPRQFFNTAALPVANPQPNLQNRPLPTPIPMCPTAEIATTNQYSGLKPNCNDESYQNADRDRFENSFLEKLLLDFMNTYKQDPRYQVPMIWRYFEIISDHAIVRAGQFPSTNCSTCHGDSPGISDHDFHDKKPVIIENRPPIWGNFSDEIEPTDIITSTVDNNELVTFPGVDEEVNDSSKITFPGHEYDIDPRH</sequence>
<dbReference type="EMBL" id="CADCXU010005881">
    <property type="protein sequence ID" value="CAA9997524.1"/>
    <property type="molecule type" value="Genomic_DNA"/>
</dbReference>
<keyword evidence="3" id="KW-1185">Reference proteome</keyword>
<evidence type="ECO:0008006" key="4">
    <source>
        <dbReference type="Google" id="ProtNLM"/>
    </source>
</evidence>
<gene>
    <name evidence="2" type="ORF">NTEN_LOCUS3818</name>
</gene>
<dbReference type="AlphaFoldDB" id="A0A6H5G6S4"/>
<proteinExistence type="predicted"/>
<feature type="chain" id="PRO_5026082694" description="Cytochrome c domain-containing protein" evidence="1">
    <location>
        <begin position="22"/>
        <end position="693"/>
    </location>
</feature>
<accession>A0A6H5G6S4</accession>
<dbReference type="PANTHER" id="PTHR47771">
    <property type="entry name" value="LD27203P-RELATED"/>
    <property type="match status" value="1"/>
</dbReference>
<evidence type="ECO:0000313" key="3">
    <source>
        <dbReference type="Proteomes" id="UP000479000"/>
    </source>
</evidence>
<keyword evidence="1" id="KW-0732">Signal</keyword>
<name>A0A6H5G6S4_9HEMI</name>
<protein>
    <recommendedName>
        <fullName evidence="4">Cytochrome c domain-containing protein</fullName>
    </recommendedName>
</protein>
<dbReference type="OrthoDB" id="10685062at2759"/>
<reference evidence="2 3" key="1">
    <citation type="submission" date="2020-02" db="EMBL/GenBank/DDBJ databases">
        <authorList>
            <person name="Ferguson B K."/>
        </authorList>
    </citation>
    <scope>NUCLEOTIDE SEQUENCE [LARGE SCALE GENOMIC DNA]</scope>
</reference>
<dbReference type="PANTHER" id="PTHR47771:SF3">
    <property type="entry name" value="LD27203P"/>
    <property type="match status" value="1"/>
</dbReference>
<feature type="signal peptide" evidence="1">
    <location>
        <begin position="1"/>
        <end position="21"/>
    </location>
</feature>
<organism evidence="2 3">
    <name type="scientific">Nesidiocoris tenuis</name>
    <dbReference type="NCBI Taxonomy" id="355587"/>
    <lineage>
        <taxon>Eukaryota</taxon>
        <taxon>Metazoa</taxon>
        <taxon>Ecdysozoa</taxon>
        <taxon>Arthropoda</taxon>
        <taxon>Hexapoda</taxon>
        <taxon>Insecta</taxon>
        <taxon>Pterygota</taxon>
        <taxon>Neoptera</taxon>
        <taxon>Paraneoptera</taxon>
        <taxon>Hemiptera</taxon>
        <taxon>Heteroptera</taxon>
        <taxon>Panheteroptera</taxon>
        <taxon>Cimicomorpha</taxon>
        <taxon>Miridae</taxon>
        <taxon>Dicyphina</taxon>
        <taxon>Nesidiocoris</taxon>
    </lineage>
</organism>